<reference evidence="2 3" key="1">
    <citation type="submission" date="2021-01" db="EMBL/GenBank/DDBJ databases">
        <title>Whole genome shotgun sequence of Actinoplanes palleronii NBRC 14916.</title>
        <authorList>
            <person name="Komaki H."/>
            <person name="Tamura T."/>
        </authorList>
    </citation>
    <scope>NUCLEOTIDE SEQUENCE [LARGE SCALE GENOMIC DNA]</scope>
    <source>
        <strain evidence="2 3">NBRC 14916</strain>
    </source>
</reference>
<evidence type="ECO:0000256" key="1">
    <source>
        <dbReference type="SAM" id="MobiDB-lite"/>
    </source>
</evidence>
<protein>
    <submittedName>
        <fullName evidence="2">Uncharacterized protein</fullName>
    </submittedName>
</protein>
<keyword evidence="3" id="KW-1185">Reference proteome</keyword>
<organism evidence="2 3">
    <name type="scientific">Actinoplanes palleronii</name>
    <dbReference type="NCBI Taxonomy" id="113570"/>
    <lineage>
        <taxon>Bacteria</taxon>
        <taxon>Bacillati</taxon>
        <taxon>Actinomycetota</taxon>
        <taxon>Actinomycetes</taxon>
        <taxon>Micromonosporales</taxon>
        <taxon>Micromonosporaceae</taxon>
        <taxon>Actinoplanes</taxon>
    </lineage>
</organism>
<feature type="region of interest" description="Disordered" evidence="1">
    <location>
        <begin position="93"/>
        <end position="121"/>
    </location>
</feature>
<proteinExistence type="predicted"/>
<gene>
    <name evidence="2" type="ORF">Apa02nite_071000</name>
</gene>
<evidence type="ECO:0000313" key="2">
    <source>
        <dbReference type="EMBL" id="GIE70992.1"/>
    </source>
</evidence>
<dbReference type="EMBL" id="BOMS01000115">
    <property type="protein sequence ID" value="GIE70992.1"/>
    <property type="molecule type" value="Genomic_DNA"/>
</dbReference>
<evidence type="ECO:0000313" key="3">
    <source>
        <dbReference type="Proteomes" id="UP000624709"/>
    </source>
</evidence>
<accession>A0ABQ4BK31</accession>
<feature type="compositionally biased region" description="Low complexity" evidence="1">
    <location>
        <begin position="105"/>
        <end position="121"/>
    </location>
</feature>
<comment type="caution">
    <text evidence="2">The sequence shown here is derived from an EMBL/GenBank/DDBJ whole genome shotgun (WGS) entry which is preliminary data.</text>
</comment>
<sequence>MNSGTDSEMTYLVPSTRVTTVSGVQSTRSTRSGFSANTAPLIRVTRIKTVPSLVRPWLVEGPPWPYAYYFGAIPVADEIQPVAIRVRAATIRGSHSGGRGRHECPAPAAAGQPAAAANASC</sequence>
<name>A0ABQ4BK31_9ACTN</name>
<dbReference type="Proteomes" id="UP000624709">
    <property type="component" value="Unassembled WGS sequence"/>
</dbReference>